<dbReference type="CDD" id="cd06262">
    <property type="entry name" value="metallo-hydrolase-like_MBL-fold"/>
    <property type="match status" value="1"/>
</dbReference>
<gene>
    <name evidence="6" type="ordered locus">Thexy_1414</name>
</gene>
<dbReference type="eggNOG" id="COG0491">
    <property type="taxonomic scope" value="Bacteria"/>
</dbReference>
<dbReference type="SMART" id="SM00849">
    <property type="entry name" value="Lactamase_B"/>
    <property type="match status" value="1"/>
</dbReference>
<feature type="domain" description="Metallo-beta-lactamase" evidence="5">
    <location>
        <begin position="16"/>
        <end position="194"/>
    </location>
</feature>
<dbReference type="Pfam" id="PF00753">
    <property type="entry name" value="Lactamase_B"/>
    <property type="match status" value="1"/>
</dbReference>
<keyword evidence="4" id="KW-0862">Zinc</keyword>
<sequence length="213" mass="23776">MRNDLDIKKFSVGRFQANCYIVSAKGSHECIMVDAGNFVPEVEDYLIDNDFRLKYILITHGHFDHIGGIDYFRDKFGAKVCIGTDDAEMLKNPAMNLSEFGFGKIISKDADILLRDGDTLSFGEGIFITTIHTPGHTPGGVCYKIDDACFTGDTLFKESIGRTDFPGGDFNEIINSIKNKLFMLPDTTLVFPGHGDITTIKDEKLKNPFVRFL</sequence>
<dbReference type="RefSeq" id="WP_013788187.1">
    <property type="nucleotide sequence ID" value="NC_015555.1"/>
</dbReference>
<dbReference type="InterPro" id="IPR001279">
    <property type="entry name" value="Metallo-B-lactamas"/>
</dbReference>
<dbReference type="SUPFAM" id="SSF56281">
    <property type="entry name" value="Metallo-hydrolase/oxidoreductase"/>
    <property type="match status" value="1"/>
</dbReference>
<evidence type="ECO:0000256" key="3">
    <source>
        <dbReference type="ARBA" id="ARBA00022801"/>
    </source>
</evidence>
<dbReference type="HOGENOM" id="CLU_030571_5_4_9"/>
<comment type="cofactor">
    <cofactor evidence="1">
        <name>Zn(2+)</name>
        <dbReference type="ChEBI" id="CHEBI:29105"/>
    </cofactor>
</comment>
<dbReference type="STRING" id="858215.Thexy_1414"/>
<proteinExistence type="predicted"/>
<dbReference type="KEGG" id="txy:Thexy_1414"/>
<dbReference type="PANTHER" id="PTHR46233:SF3">
    <property type="entry name" value="HYDROXYACYLGLUTATHIONE HYDROLASE GLOC"/>
    <property type="match status" value="1"/>
</dbReference>
<evidence type="ECO:0000256" key="2">
    <source>
        <dbReference type="ARBA" id="ARBA00022723"/>
    </source>
</evidence>
<evidence type="ECO:0000256" key="1">
    <source>
        <dbReference type="ARBA" id="ARBA00001947"/>
    </source>
</evidence>
<organism evidence="6 7">
    <name type="scientific">Thermoanaerobacterium xylanolyticum (strain ATCC 49914 / DSM 7097 / LX-11)</name>
    <dbReference type="NCBI Taxonomy" id="858215"/>
    <lineage>
        <taxon>Bacteria</taxon>
        <taxon>Bacillati</taxon>
        <taxon>Bacillota</taxon>
        <taxon>Clostridia</taxon>
        <taxon>Thermoanaerobacterales</taxon>
        <taxon>Thermoanaerobacteraceae</taxon>
        <taxon>Thermoanaerobacterium</taxon>
    </lineage>
</organism>
<dbReference type="InterPro" id="IPR036866">
    <property type="entry name" value="RibonucZ/Hydroxyglut_hydro"/>
</dbReference>
<accession>F6BGI5</accession>
<reference evidence="6" key="1">
    <citation type="submission" date="2011-05" db="EMBL/GenBank/DDBJ databases">
        <title>Complete sequence of Thermoanaerobacterium xylanolyticum LX-11.</title>
        <authorList>
            <consortium name="US DOE Joint Genome Institute"/>
            <person name="Lucas S."/>
            <person name="Han J."/>
            <person name="Lapidus A."/>
            <person name="Cheng J.-F."/>
            <person name="Goodwin L."/>
            <person name="Pitluck S."/>
            <person name="Peters L."/>
            <person name="Mikhailova N."/>
            <person name="Lu M."/>
            <person name="Han C."/>
            <person name="Tapia R."/>
            <person name="Land M."/>
            <person name="Hauser L."/>
            <person name="Kyrpides N."/>
            <person name="Ivanova N."/>
            <person name="Pagani I."/>
            <person name="Hemme C."/>
            <person name="Woyke T."/>
        </authorList>
    </citation>
    <scope>NUCLEOTIDE SEQUENCE</scope>
    <source>
        <strain evidence="6">LX-11</strain>
    </source>
</reference>
<keyword evidence="7" id="KW-1185">Reference proteome</keyword>
<evidence type="ECO:0000259" key="5">
    <source>
        <dbReference type="SMART" id="SM00849"/>
    </source>
</evidence>
<dbReference type="AlphaFoldDB" id="F6BGI5"/>
<evidence type="ECO:0000256" key="4">
    <source>
        <dbReference type="ARBA" id="ARBA00022833"/>
    </source>
</evidence>
<evidence type="ECO:0000313" key="7">
    <source>
        <dbReference type="Proteomes" id="UP000007239"/>
    </source>
</evidence>
<name>F6BGI5_THEXL</name>
<dbReference type="PANTHER" id="PTHR46233">
    <property type="entry name" value="HYDROXYACYLGLUTATHIONE HYDROLASE GLOC"/>
    <property type="match status" value="1"/>
</dbReference>
<keyword evidence="3" id="KW-0378">Hydrolase</keyword>
<dbReference type="GO" id="GO:0046872">
    <property type="term" value="F:metal ion binding"/>
    <property type="evidence" value="ECO:0007669"/>
    <property type="project" value="UniProtKB-KW"/>
</dbReference>
<protein>
    <submittedName>
        <fullName evidence="6">Beta-lactamase domain protein</fullName>
    </submittedName>
</protein>
<dbReference type="Proteomes" id="UP000007239">
    <property type="component" value="Chromosome"/>
</dbReference>
<evidence type="ECO:0000313" key="6">
    <source>
        <dbReference type="EMBL" id="AEF17447.1"/>
    </source>
</evidence>
<dbReference type="InterPro" id="IPR051453">
    <property type="entry name" value="MBL_Glyoxalase_II"/>
</dbReference>
<dbReference type="Gene3D" id="3.60.15.10">
    <property type="entry name" value="Ribonuclease Z/Hydroxyacylglutathione hydrolase-like"/>
    <property type="match status" value="1"/>
</dbReference>
<keyword evidence="2" id="KW-0479">Metal-binding</keyword>
<dbReference type="GO" id="GO:0016787">
    <property type="term" value="F:hydrolase activity"/>
    <property type="evidence" value="ECO:0007669"/>
    <property type="project" value="UniProtKB-KW"/>
</dbReference>
<dbReference type="EMBL" id="CP002739">
    <property type="protein sequence ID" value="AEF17447.1"/>
    <property type="molecule type" value="Genomic_DNA"/>
</dbReference>